<protein>
    <submittedName>
        <fullName evidence="2">Replication stress response regulator SDE2</fullName>
    </submittedName>
</protein>
<accession>A0AC34RN00</accession>
<sequence length="328" mass="37252">MDLSVKPGLHYAGDKKFMEDLRKVDPDSYWITVGNHPVKSVEELHSDDFFQLQFRLLGGKGGFGSLLKSFRIHKSSNQLMARDLTGRRLADVREEERLRRWIAKKAERDAKKKKQEEEKLLKLKSGSRVKHEFKDKKYMRQRDLILENTEDAIEAGLNAETQQSSSPDSGKGSSSAPEVEESDSDIDLTGEVPLLGKNRKRKVIITESEPVKEKKQKLDKGKTKSEVKSPKVQIVLASEKTIPTSSTSTQKEKSESKTKENKVFEEVNLNDFYDAKLLEQLGLDHLKHALESRGLKCSGSLTERAERLFSVKGLTPDKYPKKIRAVKK</sequence>
<dbReference type="Proteomes" id="UP000887576">
    <property type="component" value="Unplaced"/>
</dbReference>
<organism evidence="1 2">
    <name type="scientific">Panagrolaimus sp. JU765</name>
    <dbReference type="NCBI Taxonomy" id="591449"/>
    <lineage>
        <taxon>Eukaryota</taxon>
        <taxon>Metazoa</taxon>
        <taxon>Ecdysozoa</taxon>
        <taxon>Nematoda</taxon>
        <taxon>Chromadorea</taxon>
        <taxon>Rhabditida</taxon>
        <taxon>Tylenchina</taxon>
        <taxon>Panagrolaimomorpha</taxon>
        <taxon>Panagrolaimoidea</taxon>
        <taxon>Panagrolaimidae</taxon>
        <taxon>Panagrolaimus</taxon>
    </lineage>
</organism>
<dbReference type="WBParaSite" id="JU765_v2.g8445.t1">
    <property type="protein sequence ID" value="JU765_v2.g8445.t1"/>
    <property type="gene ID" value="JU765_v2.g8445"/>
</dbReference>
<evidence type="ECO:0000313" key="2">
    <source>
        <dbReference type="WBParaSite" id="JU765_v2.g8445.t1"/>
    </source>
</evidence>
<reference evidence="2" key="1">
    <citation type="submission" date="2022-11" db="UniProtKB">
        <authorList>
            <consortium name="WormBaseParasite"/>
        </authorList>
    </citation>
    <scope>IDENTIFICATION</scope>
</reference>
<evidence type="ECO:0000313" key="1">
    <source>
        <dbReference type="Proteomes" id="UP000887576"/>
    </source>
</evidence>
<proteinExistence type="predicted"/>
<name>A0AC34RN00_9BILA</name>